<protein>
    <submittedName>
        <fullName evidence="1">Uncharacterized protein</fullName>
    </submittedName>
</protein>
<accession>A0AAN7T2N0</accession>
<dbReference type="Proteomes" id="UP001309876">
    <property type="component" value="Unassembled WGS sequence"/>
</dbReference>
<organism evidence="1 2">
    <name type="scientific">Lithohypha guttulata</name>
    <dbReference type="NCBI Taxonomy" id="1690604"/>
    <lineage>
        <taxon>Eukaryota</taxon>
        <taxon>Fungi</taxon>
        <taxon>Dikarya</taxon>
        <taxon>Ascomycota</taxon>
        <taxon>Pezizomycotina</taxon>
        <taxon>Eurotiomycetes</taxon>
        <taxon>Chaetothyriomycetidae</taxon>
        <taxon>Chaetothyriales</taxon>
        <taxon>Trichomeriaceae</taxon>
        <taxon>Lithohypha</taxon>
    </lineage>
</organism>
<sequence length="495" mass="55317">MAESEVDDSGIAPATTHDLVAGVENSGDMPFLPLNDLAVIIAAIELVTRCILALHYSQGRCSRSINFSEWKKSFSILEQHFALKFNHAVEHAKMQIGSMPQSDQRLFRLRLAALEETYRLVCQNLHFFESDTWTPQHGRQAWSASNWVGVDIGQFTEVRLLSCTSKVCLGVQSGDVQTWTAMGRVCDREDYLDLEFNLSTLFASDLSSSSHKDVFINGFPAAHIAYWNLQKDMAVELWDIAAHGRDILNRTFLHIVVESIDHVTLHKALTTRDDALKAKTEVDARGLSVLDVSFMREWDFGIPHLLDLGAYSANPAGLMTRAVRMNRVAQVRHLLSYKHICPCGPWIHHISAAITQQHEGVVHAFLEDPYFSDEVPSNDRAELVRKARLHLPHLATHIDVLPGIDASPADAEMSLNVIPSPYLEHVAQITQDNLPYHHNEDPGLPALMNNLHFPGSSIPTDWSYAMALPNLDSTIQIAQEYLPGFSRHNPFTGPG</sequence>
<reference evidence="1 2" key="1">
    <citation type="submission" date="2023-08" db="EMBL/GenBank/DDBJ databases">
        <title>Black Yeasts Isolated from many extreme environments.</title>
        <authorList>
            <person name="Coleine C."/>
            <person name="Stajich J.E."/>
            <person name="Selbmann L."/>
        </authorList>
    </citation>
    <scope>NUCLEOTIDE SEQUENCE [LARGE SCALE GENOMIC DNA]</scope>
    <source>
        <strain evidence="1 2">CCFEE 5910</strain>
    </source>
</reference>
<dbReference type="AlphaFoldDB" id="A0AAN7T2N0"/>
<gene>
    <name evidence="1" type="ORF">LTR05_003827</name>
</gene>
<comment type="caution">
    <text evidence="1">The sequence shown here is derived from an EMBL/GenBank/DDBJ whole genome shotgun (WGS) entry which is preliminary data.</text>
</comment>
<dbReference type="EMBL" id="JAVRRJ010000003">
    <property type="protein sequence ID" value="KAK5086659.1"/>
    <property type="molecule type" value="Genomic_DNA"/>
</dbReference>
<keyword evidence="2" id="KW-1185">Reference proteome</keyword>
<proteinExistence type="predicted"/>
<evidence type="ECO:0000313" key="1">
    <source>
        <dbReference type="EMBL" id="KAK5086659.1"/>
    </source>
</evidence>
<evidence type="ECO:0000313" key="2">
    <source>
        <dbReference type="Proteomes" id="UP001309876"/>
    </source>
</evidence>
<name>A0AAN7T2N0_9EURO</name>